<dbReference type="Proteomes" id="UP000332933">
    <property type="component" value="Unassembled WGS sequence"/>
</dbReference>
<feature type="region of interest" description="Disordered" evidence="1">
    <location>
        <begin position="244"/>
        <end position="277"/>
    </location>
</feature>
<protein>
    <submittedName>
        <fullName evidence="5">Aste57867_19026 protein</fullName>
    </submittedName>
</protein>
<gene>
    <name evidence="5" type="primary">Aste57867_19026</name>
    <name evidence="4" type="ORF">As57867_018962</name>
    <name evidence="5" type="ORF">ASTE57867_19026</name>
</gene>
<name>A0A485LC74_9STRA</name>
<feature type="domain" description="CCDC81 HU" evidence="3">
    <location>
        <begin position="98"/>
        <end position="168"/>
    </location>
</feature>
<feature type="domain" description="CCDC81 HU" evidence="2">
    <location>
        <begin position="15"/>
        <end position="79"/>
    </location>
</feature>
<dbReference type="OrthoDB" id="125906at2759"/>
<reference evidence="4" key="2">
    <citation type="submission" date="2019-06" db="EMBL/GenBank/DDBJ databases">
        <title>Genomics analysis of Aphanomyces spp. identifies a new class of oomycete effector associated with host adaptation.</title>
        <authorList>
            <person name="Gaulin E."/>
        </authorList>
    </citation>
    <scope>NUCLEOTIDE SEQUENCE</scope>
    <source>
        <strain evidence="4">CBS 578.67</strain>
    </source>
</reference>
<proteinExistence type="predicted"/>
<organism evidence="5 6">
    <name type="scientific">Aphanomyces stellatus</name>
    <dbReference type="NCBI Taxonomy" id="120398"/>
    <lineage>
        <taxon>Eukaryota</taxon>
        <taxon>Sar</taxon>
        <taxon>Stramenopiles</taxon>
        <taxon>Oomycota</taxon>
        <taxon>Saprolegniomycetes</taxon>
        <taxon>Saprolegniales</taxon>
        <taxon>Verrucalvaceae</taxon>
        <taxon>Aphanomyces</taxon>
    </lineage>
</organism>
<dbReference type="PANTHER" id="PTHR14362:SF2">
    <property type="entry name" value="COILED-COIL DOMAIN-CONTAINING PROTEIN 81"/>
    <property type="match status" value="1"/>
</dbReference>
<reference evidence="5 6" key="1">
    <citation type="submission" date="2019-03" db="EMBL/GenBank/DDBJ databases">
        <authorList>
            <person name="Gaulin E."/>
            <person name="Dumas B."/>
        </authorList>
    </citation>
    <scope>NUCLEOTIDE SEQUENCE [LARGE SCALE GENOMIC DNA]</scope>
    <source>
        <strain evidence="5">CBS 568.67</strain>
    </source>
</reference>
<dbReference type="AlphaFoldDB" id="A0A485LC74"/>
<dbReference type="InterPro" id="IPR028034">
    <property type="entry name" value="HU-CCDC81"/>
</dbReference>
<dbReference type="InterPro" id="IPR040673">
    <property type="entry name" value="CCDC81_HU_dom_2"/>
</dbReference>
<keyword evidence="6" id="KW-1185">Reference proteome</keyword>
<dbReference type="Pfam" id="PF14908">
    <property type="entry name" value="HU-CCDC81_euk_1"/>
    <property type="match status" value="1"/>
</dbReference>
<evidence type="ECO:0000256" key="1">
    <source>
        <dbReference type="SAM" id="MobiDB-lite"/>
    </source>
</evidence>
<dbReference type="EMBL" id="VJMH01006439">
    <property type="protein sequence ID" value="KAF0689523.1"/>
    <property type="molecule type" value="Genomic_DNA"/>
</dbReference>
<evidence type="ECO:0000313" key="5">
    <source>
        <dbReference type="EMBL" id="VFT95751.1"/>
    </source>
</evidence>
<evidence type="ECO:0000313" key="6">
    <source>
        <dbReference type="Proteomes" id="UP000332933"/>
    </source>
</evidence>
<feature type="compositionally biased region" description="Polar residues" evidence="1">
    <location>
        <begin position="244"/>
        <end position="256"/>
    </location>
</feature>
<dbReference type="InterPro" id="IPR026295">
    <property type="entry name" value="CCD81"/>
</dbReference>
<dbReference type="EMBL" id="CAADRA010006460">
    <property type="protein sequence ID" value="VFT95751.1"/>
    <property type="molecule type" value="Genomic_DNA"/>
</dbReference>
<sequence length="492" mass="55131">MGTAALLHECKKALESTSFDYNHLLAASVVDVWRGLTTYVERQMMLEKGVVIPVFGKFTFLKGKDAIPTFAFSDKFLKSYPRVTAKRPLAALTWHCADVNYTTVAVDAGIMKDQAQHTVEAIFKFIGEVAQGGARSCRVGFGAVGAILLEGKCMTFRYDPAFLHALQTNNKRSNVDTCASSTPVKTGQSQLERLEAMAGLRPAAQGKSSTSTTSTTIAPKKGQSPPVLALQNNFITSPSSLTIQETAAPMPSSTPLKQHDERRRRSKKSSPSPQLMKCASDNVLGASLSGVATNQHATTPPSILPRFLIPEQRRALATTQLQEVILEKAYERHEAALQDNKLRTEMLDRQYEERTRAIEIRHLKHRAVAALQQRDMHDHLKHQTLEKQLKKLDEEHKLAPAQGPVTILPQAKVWSKDEKKAQKAVLRAQLDTELQKKDRRKEMARDVQRDEEVYFMACVQKQHQVEREAVARQKQLDKEALMKEWSRQTKTT</sequence>
<feature type="region of interest" description="Disordered" evidence="1">
    <location>
        <begin position="200"/>
        <end position="226"/>
    </location>
</feature>
<dbReference type="PANTHER" id="PTHR14362">
    <property type="entry name" value="COILED-COIL DOMAIN-CONTAINING PROTEIN 81"/>
    <property type="match status" value="1"/>
</dbReference>
<accession>A0A485LC74</accession>
<evidence type="ECO:0000259" key="2">
    <source>
        <dbReference type="Pfam" id="PF14908"/>
    </source>
</evidence>
<evidence type="ECO:0000259" key="3">
    <source>
        <dbReference type="Pfam" id="PF18289"/>
    </source>
</evidence>
<dbReference type="GO" id="GO:0005815">
    <property type="term" value="C:microtubule organizing center"/>
    <property type="evidence" value="ECO:0007669"/>
    <property type="project" value="TreeGrafter"/>
</dbReference>
<dbReference type="Pfam" id="PF18289">
    <property type="entry name" value="HU-CCDC81_euk_2"/>
    <property type="match status" value="1"/>
</dbReference>
<evidence type="ECO:0000313" key="4">
    <source>
        <dbReference type="EMBL" id="KAF0689523.1"/>
    </source>
</evidence>